<dbReference type="RefSeq" id="YP_009152886.1">
    <property type="nucleotide sequence ID" value="NC_027395.1"/>
</dbReference>
<evidence type="ECO:0000313" key="2">
    <source>
        <dbReference type="Proteomes" id="UP000031602"/>
    </source>
</evidence>
<keyword evidence="2" id="KW-1185">Reference proteome</keyword>
<dbReference type="OrthoDB" id="15276at10239"/>
<evidence type="ECO:0000313" key="1">
    <source>
        <dbReference type="EMBL" id="AIF71788.1"/>
    </source>
</evidence>
<dbReference type="KEGG" id="vg:24725237"/>
<organism evidence="1 2">
    <name type="scientific">Escherichia phage vB_EcoP_SU10</name>
    <dbReference type="NCBI Taxonomy" id="1519788"/>
    <lineage>
        <taxon>Viruses</taxon>
        <taxon>Duplodnaviria</taxon>
        <taxon>Heunggongvirae</taxon>
        <taxon>Uroviricota</taxon>
        <taxon>Caudoviricetes</taxon>
        <taxon>Mktvariviridae</taxon>
        <taxon>Gordonclarkvirinae</taxon>
        <taxon>Kuravirus</taxon>
        <taxon>Kuravirus CHD5UKE1</taxon>
        <taxon>Kuravirus SU10</taxon>
    </lineage>
</organism>
<reference evidence="1 2" key="1">
    <citation type="journal article" date="2014" name="PLoS ONE">
        <title>Genomic, Proteomic, Morphological, and Phylogenetic Analyses of vB_EcoP_SU10, a Podoviridae Phage with C3 Morphology.</title>
        <authorList>
            <person name="Mirzaei M.K."/>
            <person name="Eriksson H."/>
            <person name="Kasuga K."/>
            <person name="Haggard-Ljungquist E."/>
            <person name="Nilsson A.S."/>
        </authorList>
    </citation>
    <scope>NUCLEOTIDE SEQUENCE [LARGE SCALE GENOMIC DNA]</scope>
</reference>
<gene>
    <name evidence="1" type="ORF">SU10_035</name>
</gene>
<dbReference type="Proteomes" id="UP000031602">
    <property type="component" value="Segment"/>
</dbReference>
<dbReference type="EMBL" id="KM044272">
    <property type="protein sequence ID" value="AIF71788.1"/>
    <property type="molecule type" value="Genomic_DNA"/>
</dbReference>
<evidence type="ECO:0008006" key="3">
    <source>
        <dbReference type="Google" id="ProtNLM"/>
    </source>
</evidence>
<protein>
    <recommendedName>
        <fullName evidence="3">I-spanin</fullName>
    </recommendedName>
</protein>
<name>A0A0B4N1K5_9CAUD</name>
<dbReference type="GeneID" id="24725237"/>
<accession>A0A0B4N1K5</accession>
<sequence length="116" mass="13479">MQNTLSDNLGFIVFSALVFFGGMKFNEYQTDSSNLDKEKHQQELEIERNRAADEVAQRVLTGLSNWKKNTETVYKEMHYEKTKPVFYNVCASDEYVSLFNERQQQAINALTNKPKS</sequence>
<proteinExistence type="predicted"/>